<keyword evidence="16" id="KW-1185">Reference proteome</keyword>
<comment type="catalytic activity">
    <reaction evidence="2">
        <text>ATP = 3',5'-cyclic AMP + diphosphate</text>
        <dbReference type="Rhea" id="RHEA:15389"/>
        <dbReference type="ChEBI" id="CHEBI:30616"/>
        <dbReference type="ChEBI" id="CHEBI:33019"/>
        <dbReference type="ChEBI" id="CHEBI:58165"/>
        <dbReference type="EC" id="4.6.1.1"/>
    </reaction>
</comment>
<dbReference type="Gene3D" id="3.30.70.1230">
    <property type="entry name" value="Nucleotide cyclase"/>
    <property type="match status" value="1"/>
</dbReference>
<accession>A0A238BNJ4</accession>
<evidence type="ECO:0000256" key="6">
    <source>
        <dbReference type="ARBA" id="ARBA00022723"/>
    </source>
</evidence>
<dbReference type="GO" id="GO:0035556">
    <property type="term" value="P:intracellular signal transduction"/>
    <property type="evidence" value="ECO:0007669"/>
    <property type="project" value="InterPro"/>
</dbReference>
<evidence type="ECO:0000256" key="2">
    <source>
        <dbReference type="ARBA" id="ARBA00001593"/>
    </source>
</evidence>
<dbReference type="SMART" id="SM00044">
    <property type="entry name" value="CYCc"/>
    <property type="match status" value="1"/>
</dbReference>
<evidence type="ECO:0000256" key="11">
    <source>
        <dbReference type="ARBA" id="ARBA00023136"/>
    </source>
</evidence>
<reference evidence="15 16" key="1">
    <citation type="submission" date="2015-12" db="EMBL/GenBank/DDBJ databases">
        <title>Draft genome of the nematode, Onchocerca flexuosa.</title>
        <authorList>
            <person name="Mitreva M."/>
        </authorList>
    </citation>
    <scope>NUCLEOTIDE SEQUENCE [LARGE SCALE GENOMIC DNA]</scope>
    <source>
        <strain evidence="15">Red Deer</strain>
    </source>
</reference>
<evidence type="ECO:0000256" key="13">
    <source>
        <dbReference type="SAM" id="Phobius"/>
    </source>
</evidence>
<feature type="transmembrane region" description="Helical" evidence="13">
    <location>
        <begin position="120"/>
        <end position="144"/>
    </location>
</feature>
<sequence length="629" mass="71763">MKNLLQTHGHSGSPHSSFFDQISAVWWNPQFSSSALEAQYWKCCFPQLRDRFRLLISITLFVISFGMLLFTLFSVYYQRFYMPASFLCIFILCTVTLLIFSDQSGSFMSPIGDLATSFQVVLLIYTVVPLPLYLCIFTGLVYSILFEMIAPGSTSYADTLSVKLILHLGINLLGVHLFILTQVRQRKTFLRVGQSLLARKDLEMETQFKDHMIQSVMPKKVANELLKETHVRRSSANQEANLRTKTFISSLGFTKMSSNKSASELVNLLNDLFGRFDNLCGQCNLEKINTLGDCYYCVAGCPEPRLDHARCCVEMGLGMITAIKQFDEDRGQDVNMRVGIHTGKVLCGMVGMKRFKFDVFSNDVTLANEMESTGIAGRVHISEVTAKFLNNEYILEDGRDYAEFNEHVLFFYFIKEGEKVIVELFCNLHGDSTSETFSCIAPIESAISYHQNAPSLTRFDTDNRAFDERLAIVIQNAEINFNRGLWMRNDWLNRWTLRFNDENIEERYKAHFAESVDRECRNSDDVGKCKNILQDQQVKHILQTSRIDNTNLQYRYSGVFIDVLVAGMLLIICATTILVSGMTNTIFIIYFTISLIAVVLIILIIGTSLLRHQAIFPFINLWTPRHVFG</sequence>
<evidence type="ECO:0000256" key="5">
    <source>
        <dbReference type="ARBA" id="ARBA00022692"/>
    </source>
</evidence>
<dbReference type="PANTHER" id="PTHR45627">
    <property type="entry name" value="ADENYLATE CYCLASE TYPE 1"/>
    <property type="match status" value="1"/>
</dbReference>
<evidence type="ECO:0000256" key="7">
    <source>
        <dbReference type="ARBA" id="ARBA00022741"/>
    </source>
</evidence>
<keyword evidence="8" id="KW-0067">ATP-binding</keyword>
<dbReference type="GO" id="GO:0005886">
    <property type="term" value="C:plasma membrane"/>
    <property type="evidence" value="ECO:0007669"/>
    <property type="project" value="TreeGrafter"/>
</dbReference>
<evidence type="ECO:0000256" key="4">
    <source>
        <dbReference type="ARBA" id="ARBA00012201"/>
    </source>
</evidence>
<feature type="transmembrane region" description="Helical" evidence="13">
    <location>
        <begin position="54"/>
        <end position="74"/>
    </location>
</feature>
<organism evidence="15 16">
    <name type="scientific">Onchocerca flexuosa</name>
    <dbReference type="NCBI Taxonomy" id="387005"/>
    <lineage>
        <taxon>Eukaryota</taxon>
        <taxon>Metazoa</taxon>
        <taxon>Ecdysozoa</taxon>
        <taxon>Nematoda</taxon>
        <taxon>Chromadorea</taxon>
        <taxon>Rhabditida</taxon>
        <taxon>Spirurina</taxon>
        <taxon>Spiruromorpha</taxon>
        <taxon>Filarioidea</taxon>
        <taxon>Onchocercidae</taxon>
        <taxon>Onchocerca</taxon>
    </lineage>
</organism>
<feature type="transmembrane region" description="Helical" evidence="13">
    <location>
        <begin position="559"/>
        <end position="581"/>
    </location>
</feature>
<dbReference type="Proteomes" id="UP000242913">
    <property type="component" value="Unassembled WGS sequence"/>
</dbReference>
<dbReference type="CDD" id="cd07302">
    <property type="entry name" value="CHD"/>
    <property type="match status" value="1"/>
</dbReference>
<dbReference type="PANTHER" id="PTHR45627:SF8">
    <property type="entry name" value="ADENYLATE CYCLASE TYPE 9"/>
    <property type="match status" value="1"/>
</dbReference>
<gene>
    <name evidence="15" type="ORF">X798_06798</name>
</gene>
<keyword evidence="10 13" id="KW-1133">Transmembrane helix</keyword>
<keyword evidence="11 13" id="KW-0472">Membrane</keyword>
<evidence type="ECO:0000256" key="8">
    <source>
        <dbReference type="ARBA" id="ARBA00022840"/>
    </source>
</evidence>
<proteinExistence type="predicted"/>
<keyword evidence="6" id="KW-0479">Metal-binding</keyword>
<evidence type="ECO:0000256" key="9">
    <source>
        <dbReference type="ARBA" id="ARBA00022842"/>
    </source>
</evidence>
<evidence type="ECO:0000256" key="1">
    <source>
        <dbReference type="ARBA" id="ARBA00001436"/>
    </source>
</evidence>
<evidence type="ECO:0000256" key="10">
    <source>
        <dbReference type="ARBA" id="ARBA00022989"/>
    </source>
</evidence>
<dbReference type="FunFam" id="3.30.70.1230:FF:000014">
    <property type="entry name" value="adenylate cyclase type 9"/>
    <property type="match status" value="1"/>
</dbReference>
<dbReference type="GO" id="GO:0004016">
    <property type="term" value="F:adenylate cyclase activity"/>
    <property type="evidence" value="ECO:0007669"/>
    <property type="project" value="UniProtKB-EC"/>
</dbReference>
<comment type="subcellular location">
    <subcellularLocation>
        <location evidence="3">Membrane</location>
        <topology evidence="3">Multi-pass membrane protein</topology>
    </subcellularLocation>
</comment>
<feature type="transmembrane region" description="Helical" evidence="13">
    <location>
        <begin position="587"/>
        <end position="610"/>
    </location>
</feature>
<dbReference type="GO" id="GO:0004383">
    <property type="term" value="F:guanylate cyclase activity"/>
    <property type="evidence" value="ECO:0007669"/>
    <property type="project" value="UniProtKB-EC"/>
</dbReference>
<evidence type="ECO:0000313" key="15">
    <source>
        <dbReference type="EMBL" id="OZC06215.1"/>
    </source>
</evidence>
<feature type="domain" description="Guanylate cyclase" evidence="14">
    <location>
        <begin position="244"/>
        <end position="371"/>
    </location>
</feature>
<protein>
    <recommendedName>
        <fullName evidence="4">adenylate cyclase</fullName>
        <ecNumber evidence="4">4.6.1.1</ecNumber>
    </recommendedName>
</protein>
<dbReference type="PROSITE" id="PS50125">
    <property type="entry name" value="GUANYLATE_CYCLASE_2"/>
    <property type="match status" value="1"/>
</dbReference>
<dbReference type="OrthoDB" id="2107370at2759"/>
<dbReference type="Pfam" id="PF00211">
    <property type="entry name" value="Guanylate_cyc"/>
    <property type="match status" value="1"/>
</dbReference>
<dbReference type="InterPro" id="IPR001054">
    <property type="entry name" value="A/G_cyclase"/>
</dbReference>
<keyword evidence="12" id="KW-0456">Lyase</keyword>
<evidence type="ECO:0000259" key="14">
    <source>
        <dbReference type="PROSITE" id="PS50125"/>
    </source>
</evidence>
<evidence type="ECO:0000256" key="12">
    <source>
        <dbReference type="ARBA" id="ARBA00023239"/>
    </source>
</evidence>
<dbReference type="EMBL" id="KZ270172">
    <property type="protein sequence ID" value="OZC06215.1"/>
    <property type="molecule type" value="Genomic_DNA"/>
</dbReference>
<feature type="transmembrane region" description="Helical" evidence="13">
    <location>
        <begin position="80"/>
        <end position="100"/>
    </location>
</feature>
<dbReference type="SUPFAM" id="SSF55073">
    <property type="entry name" value="Nucleotide cyclase"/>
    <property type="match status" value="1"/>
</dbReference>
<keyword evidence="9" id="KW-0460">Magnesium</keyword>
<comment type="catalytic activity">
    <reaction evidence="1">
        <text>GTP = 3',5'-cyclic GMP + diphosphate</text>
        <dbReference type="Rhea" id="RHEA:13665"/>
        <dbReference type="ChEBI" id="CHEBI:33019"/>
        <dbReference type="ChEBI" id="CHEBI:37565"/>
        <dbReference type="ChEBI" id="CHEBI:57746"/>
        <dbReference type="EC" id="4.6.1.2"/>
    </reaction>
</comment>
<feature type="transmembrane region" description="Helical" evidence="13">
    <location>
        <begin position="164"/>
        <end position="181"/>
    </location>
</feature>
<dbReference type="GO" id="GO:0005524">
    <property type="term" value="F:ATP binding"/>
    <property type="evidence" value="ECO:0007669"/>
    <property type="project" value="UniProtKB-KW"/>
</dbReference>
<dbReference type="GO" id="GO:0046872">
    <property type="term" value="F:metal ion binding"/>
    <property type="evidence" value="ECO:0007669"/>
    <property type="project" value="UniProtKB-KW"/>
</dbReference>
<dbReference type="EC" id="4.6.1.1" evidence="4"/>
<dbReference type="GO" id="GO:0007189">
    <property type="term" value="P:adenylate cyclase-activating G protein-coupled receptor signaling pathway"/>
    <property type="evidence" value="ECO:0007669"/>
    <property type="project" value="TreeGrafter"/>
</dbReference>
<dbReference type="InterPro" id="IPR029787">
    <property type="entry name" value="Nucleotide_cyclase"/>
</dbReference>
<name>A0A238BNJ4_9BILA</name>
<evidence type="ECO:0000313" key="16">
    <source>
        <dbReference type="Proteomes" id="UP000242913"/>
    </source>
</evidence>
<dbReference type="AlphaFoldDB" id="A0A238BNJ4"/>
<keyword evidence="5 13" id="KW-0812">Transmembrane</keyword>
<keyword evidence="7" id="KW-0547">Nucleotide-binding</keyword>
<evidence type="ECO:0000256" key="3">
    <source>
        <dbReference type="ARBA" id="ARBA00004141"/>
    </source>
</evidence>